<comment type="caution">
    <text evidence="3">The sequence shown here is derived from an EMBL/GenBank/DDBJ whole genome shotgun (WGS) entry which is preliminary data.</text>
</comment>
<dbReference type="CDD" id="cd00338">
    <property type="entry name" value="Ser_Recombinase"/>
    <property type="match status" value="1"/>
</dbReference>
<evidence type="ECO:0000256" key="1">
    <source>
        <dbReference type="SAM" id="MobiDB-lite"/>
    </source>
</evidence>
<evidence type="ECO:0000313" key="4">
    <source>
        <dbReference type="Proteomes" id="UP000253303"/>
    </source>
</evidence>
<reference evidence="3 4" key="1">
    <citation type="submission" date="2018-06" db="EMBL/GenBank/DDBJ databases">
        <title>Sphaerisporangium craniellae sp. nov., isolated from a marine sponge in the South China Sea.</title>
        <authorList>
            <person name="Li L."/>
        </authorList>
    </citation>
    <scope>NUCLEOTIDE SEQUENCE [LARGE SCALE GENOMIC DNA]</scope>
    <source>
        <strain evidence="3 4">LHW63015</strain>
    </source>
</reference>
<protein>
    <submittedName>
        <fullName evidence="3">Recombinase family protein</fullName>
    </submittedName>
</protein>
<dbReference type="PANTHER" id="PTHR30461">
    <property type="entry name" value="DNA-INVERTASE FROM LAMBDOID PROPHAGE"/>
    <property type="match status" value="1"/>
</dbReference>
<dbReference type="Pfam" id="PF07508">
    <property type="entry name" value="Recombinase"/>
    <property type="match status" value="1"/>
</dbReference>
<dbReference type="Pfam" id="PF00239">
    <property type="entry name" value="Resolvase"/>
    <property type="match status" value="1"/>
</dbReference>
<evidence type="ECO:0000259" key="2">
    <source>
        <dbReference type="PROSITE" id="PS51737"/>
    </source>
</evidence>
<evidence type="ECO:0000313" key="3">
    <source>
        <dbReference type="EMBL" id="RBQ20568.1"/>
    </source>
</evidence>
<dbReference type="InterPro" id="IPR036162">
    <property type="entry name" value="Resolvase-like_N_sf"/>
</dbReference>
<feature type="region of interest" description="Disordered" evidence="1">
    <location>
        <begin position="46"/>
        <end position="65"/>
    </location>
</feature>
<organism evidence="3 4">
    <name type="scientific">Spongiactinospora rosea</name>
    <dbReference type="NCBI Taxonomy" id="2248750"/>
    <lineage>
        <taxon>Bacteria</taxon>
        <taxon>Bacillati</taxon>
        <taxon>Actinomycetota</taxon>
        <taxon>Actinomycetes</taxon>
        <taxon>Streptosporangiales</taxon>
        <taxon>Streptosporangiaceae</taxon>
        <taxon>Spongiactinospora</taxon>
    </lineage>
</organism>
<dbReference type="SMART" id="SM00857">
    <property type="entry name" value="Resolvase"/>
    <property type="match status" value="1"/>
</dbReference>
<dbReference type="EMBL" id="QMEY01000002">
    <property type="protein sequence ID" value="RBQ20568.1"/>
    <property type="molecule type" value="Genomic_DNA"/>
</dbReference>
<accession>A0A366M2U3</accession>
<dbReference type="InterPro" id="IPR050639">
    <property type="entry name" value="SSR_resolvase"/>
</dbReference>
<dbReference type="Proteomes" id="UP000253303">
    <property type="component" value="Unassembled WGS sequence"/>
</dbReference>
<dbReference type="GO" id="GO:0003677">
    <property type="term" value="F:DNA binding"/>
    <property type="evidence" value="ECO:0007669"/>
    <property type="project" value="InterPro"/>
</dbReference>
<dbReference type="PANTHER" id="PTHR30461:SF23">
    <property type="entry name" value="DNA RECOMBINASE-RELATED"/>
    <property type="match status" value="1"/>
</dbReference>
<dbReference type="PROSITE" id="PS51737">
    <property type="entry name" value="RECOMBINASE_DNA_BIND"/>
    <property type="match status" value="1"/>
</dbReference>
<dbReference type="InterPro" id="IPR006119">
    <property type="entry name" value="Resolv_N"/>
</dbReference>
<dbReference type="AlphaFoldDB" id="A0A366M2U3"/>
<dbReference type="InterPro" id="IPR025827">
    <property type="entry name" value="Zn_ribbon_recom_dom"/>
</dbReference>
<dbReference type="SUPFAM" id="SSF53041">
    <property type="entry name" value="Resolvase-like"/>
    <property type="match status" value="1"/>
</dbReference>
<dbReference type="Gene3D" id="3.90.1750.20">
    <property type="entry name" value="Putative Large Serine Recombinase, Chain B, Domain 2"/>
    <property type="match status" value="1"/>
</dbReference>
<name>A0A366M2U3_9ACTN</name>
<sequence length="727" mass="81722">MAAGAFAGGRGGPLRTGSGRERRRPQAAVGGAGGGGTTHSWCRRRGAADAAQGRHPRQATGCDGEGAGEMIRFGFYGRVSTEDNQDPEASRAWQLRRARALIEPRGGEIVAEFFDVDKSRSIPWQLRPHAAALIEELKNPGRGFDAVVIGEPQRAFYGNQYSLTFPLFEHFGVPLWVPEVGGPIDPANEAHDMIMSVFGGLSKGERNRIKIRVRAAMGAITATEGRFLGGRPPYGYTLVDAGPHPHPGKAADGRRLRRLVADPVTSRVVRWIFTEFLKGRGYLDLAEDLTRQGILSPSASDLGRNKHRDQRAWSKFAVRVILTNPRYTGHQVWNKQRKDEVLLDVGNVALGTTTKQRWNTRDEWIWSDRPVHDAIISVEEYQRVQEVLAKRAHGSYSQRPHPTRRPYAFRGVLFCGYCERRMQGNWNNDQAYYRCRFPAQYARVNDLGHPKVVYLREAEIADEVDGWLGTAFGPTALERTIAVMAEQTVDPGEAVLHAVRKRLADCDRKLGRYRAALDAGGDPVEVSSWINETKSERARLEGELKAVPAAQRITSEEIRAMMEEVGDLVRLIADADPDDKAELYTKLGLRLIYYPEKKYVEARVEPEPPHVQAVCVRGQTHSIRTCRLRCPRRSFSLAGRAERAWSQEIRRYVVFSVRRSGALRYWRGSQRWSPSVTCTNCVCVMARIIWRRCSSRSLWTAPSWSPPCPSCWPTATARAAERWRGRC</sequence>
<dbReference type="GO" id="GO:0000150">
    <property type="term" value="F:DNA strand exchange activity"/>
    <property type="evidence" value="ECO:0007669"/>
    <property type="project" value="InterPro"/>
</dbReference>
<proteinExistence type="predicted"/>
<dbReference type="InterPro" id="IPR011109">
    <property type="entry name" value="DNA_bind_recombinase_dom"/>
</dbReference>
<dbReference type="InterPro" id="IPR038109">
    <property type="entry name" value="DNA_bind_recomb_sf"/>
</dbReference>
<feature type="region of interest" description="Disordered" evidence="1">
    <location>
        <begin position="1"/>
        <end position="41"/>
    </location>
</feature>
<dbReference type="Pfam" id="PF13408">
    <property type="entry name" value="Zn_ribbon_recom"/>
    <property type="match status" value="1"/>
</dbReference>
<feature type="compositionally biased region" description="Gly residues" evidence="1">
    <location>
        <begin position="1"/>
        <end position="14"/>
    </location>
</feature>
<gene>
    <name evidence="3" type="ORF">DP939_05595</name>
</gene>
<dbReference type="Gene3D" id="3.40.50.1390">
    <property type="entry name" value="Resolvase, N-terminal catalytic domain"/>
    <property type="match status" value="1"/>
</dbReference>
<feature type="domain" description="Recombinase" evidence="2">
    <location>
        <begin position="233"/>
        <end position="394"/>
    </location>
</feature>
<keyword evidence="4" id="KW-1185">Reference proteome</keyword>